<dbReference type="PANTHER" id="PTHR10353">
    <property type="entry name" value="GLYCOSYL HYDROLASE"/>
    <property type="match status" value="1"/>
</dbReference>
<dbReference type="PANTHER" id="PTHR10353:SF36">
    <property type="entry name" value="LP05116P"/>
    <property type="match status" value="1"/>
</dbReference>
<evidence type="ECO:0000256" key="2">
    <source>
        <dbReference type="ARBA" id="ARBA00022801"/>
    </source>
</evidence>
<dbReference type="EMBL" id="BLPG01000001">
    <property type="protein sequence ID" value="GFJ87631.1"/>
    <property type="molecule type" value="Genomic_DNA"/>
</dbReference>
<evidence type="ECO:0000313" key="6">
    <source>
        <dbReference type="Proteomes" id="UP000482960"/>
    </source>
</evidence>
<dbReference type="PRINTS" id="PR00131">
    <property type="entry name" value="GLHYDRLASE1"/>
</dbReference>
<dbReference type="GO" id="GO:0008422">
    <property type="term" value="F:beta-glucosidase activity"/>
    <property type="evidence" value="ECO:0007669"/>
    <property type="project" value="TreeGrafter"/>
</dbReference>
<dbReference type="Pfam" id="PF00232">
    <property type="entry name" value="Glyco_hydro_1"/>
    <property type="match status" value="2"/>
</dbReference>
<keyword evidence="6" id="KW-1185">Reference proteome</keyword>
<comment type="caution">
    <text evidence="5">The sequence shown here is derived from an EMBL/GenBank/DDBJ whole genome shotgun (WGS) entry which is preliminary data.</text>
</comment>
<proteinExistence type="inferred from homology"/>
<accession>A0A6V8KYW0</accession>
<reference evidence="5 6" key="1">
    <citation type="submission" date="2020-03" db="EMBL/GenBank/DDBJ databases">
        <title>Whole genome shotgun sequence of Phytohabitans rumicis NBRC 108638.</title>
        <authorList>
            <person name="Komaki H."/>
            <person name="Tamura T."/>
        </authorList>
    </citation>
    <scope>NUCLEOTIDE SEQUENCE [LARGE SCALE GENOMIC DNA]</scope>
    <source>
        <strain evidence="5 6">NBRC 108638</strain>
    </source>
</reference>
<dbReference type="RefSeq" id="WP_173074654.1">
    <property type="nucleotide sequence ID" value="NZ_BAABJB010000066.1"/>
</dbReference>
<keyword evidence="3" id="KW-0326">Glycosidase</keyword>
<evidence type="ECO:0000256" key="4">
    <source>
        <dbReference type="RuleBase" id="RU003690"/>
    </source>
</evidence>
<dbReference type="GO" id="GO:0016052">
    <property type="term" value="P:carbohydrate catabolic process"/>
    <property type="evidence" value="ECO:0007669"/>
    <property type="project" value="TreeGrafter"/>
</dbReference>
<evidence type="ECO:0000256" key="1">
    <source>
        <dbReference type="ARBA" id="ARBA00010838"/>
    </source>
</evidence>
<evidence type="ECO:0000256" key="3">
    <source>
        <dbReference type="ARBA" id="ARBA00023295"/>
    </source>
</evidence>
<dbReference type="InterPro" id="IPR017853">
    <property type="entry name" value="GH"/>
</dbReference>
<dbReference type="AlphaFoldDB" id="A0A6V8KYW0"/>
<dbReference type="GO" id="GO:0005829">
    <property type="term" value="C:cytosol"/>
    <property type="evidence" value="ECO:0007669"/>
    <property type="project" value="TreeGrafter"/>
</dbReference>
<gene>
    <name evidence="5" type="ORF">Prum_012730</name>
</gene>
<dbReference type="Gene3D" id="3.20.20.80">
    <property type="entry name" value="Glycosidases"/>
    <property type="match status" value="1"/>
</dbReference>
<keyword evidence="2" id="KW-0378">Hydrolase</keyword>
<protein>
    <submittedName>
        <fullName evidence="5">Beta-glucosidase</fullName>
    </submittedName>
</protein>
<sequence length="411" mass="44498">MRNAFPPGFFIGAATAGHQIEGGNVASDSWALEHVPDTVFKHHSGDAADFYNRWPDDVAMAAGVGLRALRFSVEWSRVEPVPGEFSRAQLDHYRRLAAACRAAGLRTVVTFNHWTTPLWFAAEGGWTNPHAVDRFVRYVNVTAAHLAGEIDWAITLNEPNVATVAAVGGGGVGGAAVGDLGLALEHASRRHPSTTGSFKPMMLWDGDQLGRYAEAHRRATEAIKSHVDVPVGWSLACVDYQAVPGFEERAAAVRDQAVTRWLEVSRDDDFVGVQNYTRRLVGAGGVEKPPAGTPVDDLGWELYPASLTNAARYAASVSGRPVVITEHGVCTFDDSLRLEHTGRALDLLAAAVAEGLDVRGYLHWTLLDEFEWFSGYDVTFGLVEVDWRTFERRPRPSAAWLGGIAAGVAAG</sequence>
<name>A0A6V8KYW0_9ACTN</name>
<reference evidence="5 6" key="2">
    <citation type="submission" date="2020-03" db="EMBL/GenBank/DDBJ databases">
        <authorList>
            <person name="Ichikawa N."/>
            <person name="Kimura A."/>
            <person name="Kitahashi Y."/>
            <person name="Uohara A."/>
        </authorList>
    </citation>
    <scope>NUCLEOTIDE SEQUENCE [LARGE SCALE GENOMIC DNA]</scope>
    <source>
        <strain evidence="5 6">NBRC 108638</strain>
    </source>
</reference>
<evidence type="ECO:0000313" key="5">
    <source>
        <dbReference type="EMBL" id="GFJ87631.1"/>
    </source>
</evidence>
<dbReference type="InterPro" id="IPR001360">
    <property type="entry name" value="Glyco_hydro_1"/>
</dbReference>
<comment type="similarity">
    <text evidence="1 4">Belongs to the glycosyl hydrolase 1 family.</text>
</comment>
<organism evidence="5 6">
    <name type="scientific">Phytohabitans rumicis</name>
    <dbReference type="NCBI Taxonomy" id="1076125"/>
    <lineage>
        <taxon>Bacteria</taxon>
        <taxon>Bacillati</taxon>
        <taxon>Actinomycetota</taxon>
        <taxon>Actinomycetes</taxon>
        <taxon>Micromonosporales</taxon>
        <taxon>Micromonosporaceae</taxon>
    </lineage>
</organism>
<dbReference type="SUPFAM" id="SSF51445">
    <property type="entry name" value="(Trans)glycosidases"/>
    <property type="match status" value="1"/>
</dbReference>
<dbReference type="Proteomes" id="UP000482960">
    <property type="component" value="Unassembled WGS sequence"/>
</dbReference>